<dbReference type="Pfam" id="PF02272">
    <property type="entry name" value="DHHA1"/>
    <property type="match status" value="1"/>
</dbReference>
<protein>
    <submittedName>
        <fullName evidence="3">Bifunctional oligoribonuclease and PAP phosphatase nrnA</fullName>
        <ecNumber evidence="3">3.1.-.-</ecNumber>
    </submittedName>
</protein>
<evidence type="ECO:0000259" key="2">
    <source>
        <dbReference type="Pfam" id="PF02272"/>
    </source>
</evidence>
<name>A0A379E4E6_9BACT</name>
<dbReference type="InterPro" id="IPR051319">
    <property type="entry name" value="Oligoribo/pAp-PDE_c-di-AMP_PDE"/>
</dbReference>
<dbReference type="RefSeq" id="WP_029216484.1">
    <property type="nucleotide sequence ID" value="NZ_CP072373.1"/>
</dbReference>
<organism evidence="3 4">
    <name type="scientific">Prevotella denticola</name>
    <dbReference type="NCBI Taxonomy" id="28129"/>
    <lineage>
        <taxon>Bacteria</taxon>
        <taxon>Pseudomonadati</taxon>
        <taxon>Bacteroidota</taxon>
        <taxon>Bacteroidia</taxon>
        <taxon>Bacteroidales</taxon>
        <taxon>Prevotellaceae</taxon>
        <taxon>Prevotella</taxon>
    </lineage>
</organism>
<dbReference type="Proteomes" id="UP000255469">
    <property type="component" value="Unassembled WGS sequence"/>
</dbReference>
<gene>
    <name evidence="3" type="primary">nrnA</name>
    <name evidence="3" type="ORF">NCTC13067_01097</name>
</gene>
<dbReference type="GO" id="GO:0003676">
    <property type="term" value="F:nucleic acid binding"/>
    <property type="evidence" value="ECO:0007669"/>
    <property type="project" value="InterPro"/>
</dbReference>
<evidence type="ECO:0000313" key="3">
    <source>
        <dbReference type="EMBL" id="SUB87429.1"/>
    </source>
</evidence>
<dbReference type="EC" id="3.1.-.-" evidence="3"/>
<dbReference type="InterPro" id="IPR003156">
    <property type="entry name" value="DHHA1_dom"/>
</dbReference>
<dbReference type="PANTHER" id="PTHR47618:SF1">
    <property type="entry name" value="BIFUNCTIONAL OLIGORIBONUCLEASE AND PAP PHOSPHATASE NRNA"/>
    <property type="match status" value="1"/>
</dbReference>
<evidence type="ECO:0000313" key="4">
    <source>
        <dbReference type="Proteomes" id="UP000255469"/>
    </source>
</evidence>
<evidence type="ECO:0000259" key="1">
    <source>
        <dbReference type="Pfam" id="PF01368"/>
    </source>
</evidence>
<feature type="domain" description="DHHA1" evidence="2">
    <location>
        <begin position="256"/>
        <end position="324"/>
    </location>
</feature>
<dbReference type="InterPro" id="IPR038763">
    <property type="entry name" value="DHH_sf"/>
</dbReference>
<reference evidence="3 4" key="1">
    <citation type="submission" date="2018-06" db="EMBL/GenBank/DDBJ databases">
        <authorList>
            <consortium name="Pathogen Informatics"/>
            <person name="Doyle S."/>
        </authorList>
    </citation>
    <scope>NUCLEOTIDE SEQUENCE [LARGE SCALE GENOMIC DNA]</scope>
    <source>
        <strain evidence="3 4">NCTC13067</strain>
    </source>
</reference>
<dbReference type="EMBL" id="UGTM01000001">
    <property type="protein sequence ID" value="SUB87429.1"/>
    <property type="molecule type" value="Genomic_DNA"/>
</dbReference>
<dbReference type="PANTHER" id="PTHR47618">
    <property type="entry name" value="BIFUNCTIONAL OLIGORIBONUCLEASE AND PAP PHOSPHATASE NRNA"/>
    <property type="match status" value="1"/>
</dbReference>
<dbReference type="Gene3D" id="3.10.310.30">
    <property type="match status" value="1"/>
</dbReference>
<keyword evidence="3" id="KW-0378">Hydrolase</keyword>
<sequence>MELNLLTLEETATLRNLLSHATHIVICAHKSPDGDAIGSSLAWMHYLKQTGKTDIRVCMPDATPDFLHWLPGHNSVIRYDRRPREVEKAFREADLVCCLDFNQNSRVDAMQEVLESSKAARLLIDHHLEPDTGNALTISHPEMSSTSEIVFRLISQLDGYRDMTKPCAACIYCGMMTDTGGFTYNSSRPEIFYIIGQLLAKGVDKDEIYNRVFHNYSPNALRLRAHIILNKMKVIEELHASYYTVTKEEMTQFHFIKGDMEGLVNVPQQIKGLKLSISLREDTEKPSLVLVSLRSCNGFHCQPMAARFFNGGGHADASGGKLHCTIEEAEQIAIRAILYYKDELQ</sequence>
<dbReference type="InterPro" id="IPR001667">
    <property type="entry name" value="DDH_dom"/>
</dbReference>
<dbReference type="AlphaFoldDB" id="A0A379E4E6"/>
<accession>A0A379E4E6</accession>
<dbReference type="Gene3D" id="3.90.1640.10">
    <property type="entry name" value="inorganic pyrophosphatase (n-terminal core)"/>
    <property type="match status" value="1"/>
</dbReference>
<dbReference type="GO" id="GO:0016787">
    <property type="term" value="F:hydrolase activity"/>
    <property type="evidence" value="ECO:0007669"/>
    <property type="project" value="UniProtKB-KW"/>
</dbReference>
<proteinExistence type="predicted"/>
<feature type="domain" description="DDH" evidence="1">
    <location>
        <begin position="23"/>
        <end position="175"/>
    </location>
</feature>
<dbReference type="Pfam" id="PF01368">
    <property type="entry name" value="DHH"/>
    <property type="match status" value="1"/>
</dbReference>
<dbReference type="SUPFAM" id="SSF64182">
    <property type="entry name" value="DHH phosphoesterases"/>
    <property type="match status" value="1"/>
</dbReference>